<sequence length="78" mass="9004">MTKYLNCHEGPCRILARNGKRKQWLRIELRAYLAVCHWANEDKTLSLLLNLQLSGHHVSLVFFNEIHGCSSGMPQNEL</sequence>
<keyword evidence="2" id="KW-1185">Reference proteome</keyword>
<evidence type="ECO:0000313" key="2">
    <source>
        <dbReference type="Proteomes" id="UP001642360"/>
    </source>
</evidence>
<protein>
    <submittedName>
        <fullName evidence="1">Uncharacterized protein</fullName>
    </submittedName>
</protein>
<gene>
    <name evidence="1" type="ORF">ILEXP_LOCUS8481</name>
</gene>
<dbReference type="Proteomes" id="UP001642360">
    <property type="component" value="Unassembled WGS sequence"/>
</dbReference>
<reference evidence="1 2" key="1">
    <citation type="submission" date="2024-02" db="EMBL/GenBank/DDBJ databases">
        <authorList>
            <person name="Vignale AGUSTIN F."/>
            <person name="Sosa J E."/>
            <person name="Modenutti C."/>
        </authorList>
    </citation>
    <scope>NUCLEOTIDE SEQUENCE [LARGE SCALE GENOMIC DNA]</scope>
</reference>
<dbReference type="AlphaFoldDB" id="A0ABC8RE65"/>
<proteinExistence type="predicted"/>
<dbReference type="EMBL" id="CAUOFW020001085">
    <property type="protein sequence ID" value="CAK9140968.1"/>
    <property type="molecule type" value="Genomic_DNA"/>
</dbReference>
<accession>A0ABC8RE65</accession>
<name>A0ABC8RE65_9AQUA</name>
<comment type="caution">
    <text evidence="1">The sequence shown here is derived from an EMBL/GenBank/DDBJ whole genome shotgun (WGS) entry which is preliminary data.</text>
</comment>
<evidence type="ECO:0000313" key="1">
    <source>
        <dbReference type="EMBL" id="CAK9140968.1"/>
    </source>
</evidence>
<organism evidence="1 2">
    <name type="scientific">Ilex paraguariensis</name>
    <name type="common">yerba mate</name>
    <dbReference type="NCBI Taxonomy" id="185542"/>
    <lineage>
        <taxon>Eukaryota</taxon>
        <taxon>Viridiplantae</taxon>
        <taxon>Streptophyta</taxon>
        <taxon>Embryophyta</taxon>
        <taxon>Tracheophyta</taxon>
        <taxon>Spermatophyta</taxon>
        <taxon>Magnoliopsida</taxon>
        <taxon>eudicotyledons</taxon>
        <taxon>Gunneridae</taxon>
        <taxon>Pentapetalae</taxon>
        <taxon>asterids</taxon>
        <taxon>campanulids</taxon>
        <taxon>Aquifoliales</taxon>
        <taxon>Aquifoliaceae</taxon>
        <taxon>Ilex</taxon>
    </lineage>
</organism>